<feature type="region of interest" description="Disordered" evidence="1">
    <location>
        <begin position="122"/>
        <end position="146"/>
    </location>
</feature>
<sequence>HAISALRYLLRDGEWEPSEGEMHVHNVIKKHRGNEKTFSNTKIQANDMCTPKPPHHTLENSVHCTNKRMLTSELAASNVSSPNDGSSSFLLTGRSFPRLFFRTTSDLLLPRDETPRFPMTWQQAQPALQRRRSPAFLGGTSTSGKG</sequence>
<dbReference type="Proteomes" id="UP001519460">
    <property type="component" value="Unassembled WGS sequence"/>
</dbReference>
<proteinExistence type="predicted"/>
<accession>A0ABD0J0S2</accession>
<keyword evidence="3" id="KW-1185">Reference proteome</keyword>
<dbReference type="EMBL" id="JACVVK020000828">
    <property type="protein sequence ID" value="KAK7442696.1"/>
    <property type="molecule type" value="Genomic_DNA"/>
</dbReference>
<feature type="non-terminal residue" evidence="2">
    <location>
        <position position="146"/>
    </location>
</feature>
<comment type="caution">
    <text evidence="2">The sequence shown here is derived from an EMBL/GenBank/DDBJ whole genome shotgun (WGS) entry which is preliminary data.</text>
</comment>
<name>A0ABD0J0S2_9CAEN</name>
<evidence type="ECO:0000313" key="3">
    <source>
        <dbReference type="Proteomes" id="UP001519460"/>
    </source>
</evidence>
<organism evidence="2 3">
    <name type="scientific">Batillaria attramentaria</name>
    <dbReference type="NCBI Taxonomy" id="370345"/>
    <lineage>
        <taxon>Eukaryota</taxon>
        <taxon>Metazoa</taxon>
        <taxon>Spiralia</taxon>
        <taxon>Lophotrochozoa</taxon>
        <taxon>Mollusca</taxon>
        <taxon>Gastropoda</taxon>
        <taxon>Caenogastropoda</taxon>
        <taxon>Sorbeoconcha</taxon>
        <taxon>Cerithioidea</taxon>
        <taxon>Batillariidae</taxon>
        <taxon>Batillaria</taxon>
    </lineage>
</organism>
<gene>
    <name evidence="2" type="ORF">BaRGS_00040501</name>
</gene>
<reference evidence="2 3" key="1">
    <citation type="journal article" date="2023" name="Sci. Data">
        <title>Genome assembly of the Korean intertidal mud-creeper Batillaria attramentaria.</title>
        <authorList>
            <person name="Patra A.K."/>
            <person name="Ho P.T."/>
            <person name="Jun S."/>
            <person name="Lee S.J."/>
            <person name="Kim Y."/>
            <person name="Won Y.J."/>
        </authorList>
    </citation>
    <scope>NUCLEOTIDE SEQUENCE [LARGE SCALE GENOMIC DNA]</scope>
    <source>
        <strain evidence="2">Wonlab-2016</strain>
    </source>
</reference>
<protein>
    <submittedName>
        <fullName evidence="2">Uncharacterized protein</fullName>
    </submittedName>
</protein>
<dbReference type="AlphaFoldDB" id="A0ABD0J0S2"/>
<evidence type="ECO:0000313" key="2">
    <source>
        <dbReference type="EMBL" id="KAK7442696.1"/>
    </source>
</evidence>
<feature type="non-terminal residue" evidence="2">
    <location>
        <position position="1"/>
    </location>
</feature>
<evidence type="ECO:0000256" key="1">
    <source>
        <dbReference type="SAM" id="MobiDB-lite"/>
    </source>
</evidence>